<organism evidence="1 2">
    <name type="scientific">Candidatus Gottesmanbacteria bacterium RIFCSPHIGHO2_02_FULL_39_14</name>
    <dbReference type="NCBI Taxonomy" id="1798383"/>
    <lineage>
        <taxon>Bacteria</taxon>
        <taxon>Candidatus Gottesmaniibacteriota</taxon>
    </lineage>
</organism>
<dbReference type="EMBL" id="MFJM01000043">
    <property type="protein sequence ID" value="OGG17266.1"/>
    <property type="molecule type" value="Genomic_DNA"/>
</dbReference>
<gene>
    <name evidence="1" type="ORF">A3D78_03160</name>
</gene>
<dbReference type="Pfam" id="PF13328">
    <property type="entry name" value="HD_4"/>
    <property type="match status" value="1"/>
</dbReference>
<evidence type="ECO:0000313" key="1">
    <source>
        <dbReference type="EMBL" id="OGG17266.1"/>
    </source>
</evidence>
<evidence type="ECO:0008006" key="3">
    <source>
        <dbReference type="Google" id="ProtNLM"/>
    </source>
</evidence>
<dbReference type="STRING" id="1798383.A3D78_03160"/>
<accession>A0A1F5ZXQ5</accession>
<dbReference type="Gene3D" id="1.10.3210.10">
    <property type="entry name" value="Hypothetical protein af1432"/>
    <property type="match status" value="1"/>
</dbReference>
<proteinExistence type="predicted"/>
<dbReference type="AlphaFoldDB" id="A0A1F5ZXQ5"/>
<name>A0A1F5ZXQ5_9BACT</name>
<comment type="caution">
    <text evidence="1">The sequence shown here is derived from an EMBL/GenBank/DDBJ whole genome shotgun (WGS) entry which is preliminary data.</text>
</comment>
<evidence type="ECO:0000313" key="2">
    <source>
        <dbReference type="Proteomes" id="UP000176253"/>
    </source>
</evidence>
<protein>
    <recommendedName>
        <fullName evidence="3">HD/PDEase domain-containing protein</fullName>
    </recommendedName>
</protein>
<dbReference type="SUPFAM" id="SSF109604">
    <property type="entry name" value="HD-domain/PDEase-like"/>
    <property type="match status" value="1"/>
</dbReference>
<sequence>MSSANQLERSINPVESLLLSSKSLIDRDRLSARLGPPIGVTYSFFEDQDQETGLFTMERAKINELFEECGKYMKPDNIRKILPALNYGLYGHQRQFRDSGEPYSTHLLQIAIWAASEYQADWQTIALCLSHDLDEDSPNYGHRVKPNELKKAYEDMGLAEDGYFLAKSMRDMRKIADPEDIPKGRLKRMVTIFQRLTKKKMAEETIRKIYDTVLDIKQNQIWRMRTILVKLLDRRHNMETIDSQPEDKQIAKAQETLYVYVNMAHVFRLFKLRDQLAELALKKLYPEDTEYLITLAQQGALVTEELTKTRIDEIRPIEVFNNVLRDDSIVSQWIDGGEPKLHIRSPNVYELFKELRLGKKVDAYQKLTIEVPELNSESDGEWFLRCSSCFQAILKLFPESLKKDLGVGKNLIFMRSHPRRTEEAIITIKDMDFYLSFIGSKEYQEENATLADLFRDDNLPDENLELQRNFMRAQIFKISDIYRQARRSGDLSSFYETIAGEKVVHTKEGYPFYLPESGTLVDMLLTLYGTDVASIVNVKIRKEDGRSFWLRNYPAWSQYQLSSGDQVIEVKYSKITSSLQLIDLLDRVTLRNVKQAILDQIEVVLDRDKLFRDILRRRLISRGRIRLWSLMKEKPVDQIHFTSVDYPIEVLLDGLIPESFTSKDDFLLALGMEKISQRQVDDLITEMRRKGFEMVRLDLNTEERLVGLEGEEIVRLVEEILRKFDIKYLAFELATEAATSFPIIRLIFHESRLGKNTKSQLEKMDKLIEVLQEAGFGSVIGWEKAIEDLESRIGKQLR</sequence>
<reference evidence="1 2" key="1">
    <citation type="journal article" date="2016" name="Nat. Commun.">
        <title>Thousands of microbial genomes shed light on interconnected biogeochemical processes in an aquifer system.</title>
        <authorList>
            <person name="Anantharaman K."/>
            <person name="Brown C.T."/>
            <person name="Hug L.A."/>
            <person name="Sharon I."/>
            <person name="Castelle C.J."/>
            <person name="Probst A.J."/>
            <person name="Thomas B.C."/>
            <person name="Singh A."/>
            <person name="Wilkins M.J."/>
            <person name="Karaoz U."/>
            <person name="Brodie E.L."/>
            <person name="Williams K.H."/>
            <person name="Hubbard S.S."/>
            <person name="Banfield J.F."/>
        </authorList>
    </citation>
    <scope>NUCLEOTIDE SEQUENCE [LARGE SCALE GENOMIC DNA]</scope>
</reference>
<dbReference type="PANTHER" id="PTHR21262:SF31">
    <property type="entry name" value="GTP PYROPHOSPHOKINASE"/>
    <property type="match status" value="1"/>
</dbReference>
<dbReference type="Proteomes" id="UP000176253">
    <property type="component" value="Unassembled WGS sequence"/>
</dbReference>
<dbReference type="PANTHER" id="PTHR21262">
    <property type="entry name" value="GUANOSINE-3',5'-BIS DIPHOSPHATE 3'-PYROPHOSPHOHYDROLASE"/>
    <property type="match status" value="1"/>
</dbReference>